<evidence type="ECO:0000313" key="2">
    <source>
        <dbReference type="EMBL" id="EUC41494.1"/>
    </source>
</evidence>
<feature type="compositionally biased region" description="Polar residues" evidence="1">
    <location>
        <begin position="176"/>
        <end position="190"/>
    </location>
</feature>
<feature type="region of interest" description="Disordered" evidence="1">
    <location>
        <begin position="518"/>
        <end position="582"/>
    </location>
</feature>
<sequence length="618" mass="69742">MSFFVQQQTQYTAHSGMAIQPTPYQPCHLPSAFTPQASWDDPEAWLRNSTQDLLNDHPTSIVPGISPGQVFLRTQQIMGPYTPRDLWNVRCLSPAERHEMYVSFGVFGRTMQSHEPRSPEYISSFDLIKEKSKDIAEKEAQWYAQFADKKKGTVEQRSERFKAIVVEQMHAVDLRTVSQASSASSPTQIGSLEKQPGAENNTAIAINDDQDSSPRPLRGQKRYAPEPEAGEDCRPAKRVTPELDESVRLEREAKAEAEHQRYLAQKDMIDRIYLDGGRSRKPTDPIWQKLAAFDAFEAAKQIPMPKKKRRQSLPEEDRQAYEHLDERFKLPSRDLASYPLKTPDRYMCLHVDSGCGGSKDCTCHNHDCCRNGFTLRQLEGAIKRKYERVCSKIEEQAFIHGKIPREQKKWDNWYSKEMRDRDSTRIKACMPPLEWKPDPRMAGVNLAAQSLKAPRQAAAKKPRAKPQSALERLQKRQMEEAISQTTQAVVGEAEESARKEAEQAFPVVPTEVCEGCEQPDRVSLQAEHQEAEKPISTPEENIPENNGDGDLDVALFGEPIPSNEDGNNGLELEQPSGGSQVGLLDTSELADIFNPTVPVSADGFDNDLFAEFFQGRKT</sequence>
<proteinExistence type="predicted"/>
<dbReference type="GeneID" id="19118788"/>
<dbReference type="RefSeq" id="XP_007691992.1">
    <property type="nucleotide sequence ID" value="XM_007693802.1"/>
</dbReference>
<protein>
    <submittedName>
        <fullName evidence="2">Uncharacterized protein</fullName>
    </submittedName>
</protein>
<dbReference type="AlphaFoldDB" id="W6Z1G5"/>
<evidence type="ECO:0000313" key="3">
    <source>
        <dbReference type="Proteomes" id="UP000054032"/>
    </source>
</evidence>
<reference evidence="2 3" key="1">
    <citation type="journal article" date="2013" name="PLoS Genet.">
        <title>Comparative genome structure, secondary metabolite, and effector coding capacity across Cochliobolus pathogens.</title>
        <authorList>
            <person name="Condon B.J."/>
            <person name="Leng Y."/>
            <person name="Wu D."/>
            <person name="Bushley K.E."/>
            <person name="Ohm R.A."/>
            <person name="Otillar R."/>
            <person name="Martin J."/>
            <person name="Schackwitz W."/>
            <person name="Grimwood J."/>
            <person name="MohdZainudin N."/>
            <person name="Xue C."/>
            <person name="Wang R."/>
            <person name="Manning V.A."/>
            <person name="Dhillon B."/>
            <person name="Tu Z.J."/>
            <person name="Steffenson B.J."/>
            <person name="Salamov A."/>
            <person name="Sun H."/>
            <person name="Lowry S."/>
            <person name="LaButti K."/>
            <person name="Han J."/>
            <person name="Copeland A."/>
            <person name="Lindquist E."/>
            <person name="Barry K."/>
            <person name="Schmutz J."/>
            <person name="Baker S.E."/>
            <person name="Ciuffetti L.M."/>
            <person name="Grigoriev I.V."/>
            <person name="Zhong S."/>
            <person name="Turgeon B.G."/>
        </authorList>
    </citation>
    <scope>NUCLEOTIDE SEQUENCE [LARGE SCALE GENOMIC DNA]</scope>
    <source>
        <strain evidence="2 3">ATCC 44560</strain>
    </source>
</reference>
<feature type="compositionally biased region" description="Basic and acidic residues" evidence="1">
    <location>
        <begin position="231"/>
        <end position="243"/>
    </location>
</feature>
<dbReference type="EMBL" id="KI964100">
    <property type="protein sequence ID" value="EUC41494.1"/>
    <property type="molecule type" value="Genomic_DNA"/>
</dbReference>
<accession>W6Z1G5</accession>
<feature type="region of interest" description="Disordered" evidence="1">
    <location>
        <begin position="176"/>
        <end position="243"/>
    </location>
</feature>
<dbReference type="KEGG" id="bor:COCMIDRAFT_106017"/>
<name>W6Z1G5_COCMI</name>
<keyword evidence="3" id="KW-1185">Reference proteome</keyword>
<dbReference type="HOGENOM" id="CLU_415591_0_0_1"/>
<evidence type="ECO:0000256" key="1">
    <source>
        <dbReference type="SAM" id="MobiDB-lite"/>
    </source>
</evidence>
<dbReference type="Proteomes" id="UP000054032">
    <property type="component" value="Unassembled WGS sequence"/>
</dbReference>
<gene>
    <name evidence="2" type="ORF">COCMIDRAFT_106017</name>
</gene>
<organism evidence="2 3">
    <name type="scientific">Bipolaris oryzae ATCC 44560</name>
    <dbReference type="NCBI Taxonomy" id="930090"/>
    <lineage>
        <taxon>Eukaryota</taxon>
        <taxon>Fungi</taxon>
        <taxon>Dikarya</taxon>
        <taxon>Ascomycota</taxon>
        <taxon>Pezizomycotina</taxon>
        <taxon>Dothideomycetes</taxon>
        <taxon>Pleosporomycetidae</taxon>
        <taxon>Pleosporales</taxon>
        <taxon>Pleosporineae</taxon>
        <taxon>Pleosporaceae</taxon>
        <taxon>Bipolaris</taxon>
    </lineage>
</organism>
<dbReference type="OrthoDB" id="3693021at2759"/>
<feature type="region of interest" description="Disordered" evidence="1">
    <location>
        <begin position="481"/>
        <end position="502"/>
    </location>
</feature>